<dbReference type="EMBL" id="JXAK01000008">
    <property type="protein sequence ID" value="KIL41590.1"/>
    <property type="molecule type" value="Genomic_DNA"/>
</dbReference>
<gene>
    <name evidence="1" type="ORF">SD70_06620</name>
</gene>
<reference evidence="1 2" key="1">
    <citation type="submission" date="2014-12" db="EMBL/GenBank/DDBJ databases">
        <title>Draft genome sequence of Paenibacillus kamchatkensis strain B-2647.</title>
        <authorList>
            <person name="Karlyshev A.V."/>
            <person name="Kudryashova E.B."/>
        </authorList>
    </citation>
    <scope>NUCLEOTIDE SEQUENCE [LARGE SCALE GENOMIC DNA]</scope>
    <source>
        <strain evidence="1 2">VKM B-2647</strain>
    </source>
</reference>
<dbReference type="Proteomes" id="UP000031967">
    <property type="component" value="Unassembled WGS sequence"/>
</dbReference>
<proteinExistence type="predicted"/>
<comment type="caution">
    <text evidence="1">The sequence shown here is derived from an EMBL/GenBank/DDBJ whole genome shotgun (WGS) entry which is preliminary data.</text>
</comment>
<keyword evidence="2" id="KW-1185">Reference proteome</keyword>
<sequence length="235" mass="26403">MLALLTVLAAGCMYPNELRKQNTANPAEFIPVVQGAVDRFHAKTGVLPIKNSEEDTPIYEKYMIDFKKLQEHGLISTPPVNSFESGGLFLYVLVHPETKPEVKLLELSTYQSAGDVQNWVNDYKKKNGGQLPKGEQIAPYFYYVDFGKLGKKPPQVKSVYNRNSFINYIVHESGQVAIDYAPDLMLYIKAKGGEGALKPDEDLRELLVQDSLFVPGKSFPYRWENGQPIPYLPGT</sequence>
<organism evidence="1 2">
    <name type="scientific">Gordoniibacillus kamchatkensis</name>
    <dbReference type="NCBI Taxonomy" id="1590651"/>
    <lineage>
        <taxon>Bacteria</taxon>
        <taxon>Bacillati</taxon>
        <taxon>Bacillota</taxon>
        <taxon>Bacilli</taxon>
        <taxon>Bacillales</taxon>
        <taxon>Paenibacillaceae</taxon>
        <taxon>Gordoniibacillus</taxon>
    </lineage>
</organism>
<evidence type="ECO:0000313" key="1">
    <source>
        <dbReference type="EMBL" id="KIL41590.1"/>
    </source>
</evidence>
<protein>
    <recommendedName>
        <fullName evidence="3">Lipoprotein</fullName>
    </recommendedName>
</protein>
<name>A0ABR5AM31_9BACL</name>
<evidence type="ECO:0008006" key="3">
    <source>
        <dbReference type="Google" id="ProtNLM"/>
    </source>
</evidence>
<evidence type="ECO:0000313" key="2">
    <source>
        <dbReference type="Proteomes" id="UP000031967"/>
    </source>
</evidence>
<accession>A0ABR5AM31</accession>